<dbReference type="SUPFAM" id="SSF52777">
    <property type="entry name" value="CoA-dependent acyltransferases"/>
    <property type="match status" value="2"/>
</dbReference>
<dbReference type="InParanoid" id="A0A507BLF6"/>
<dbReference type="Gene3D" id="3.30.559.10">
    <property type="entry name" value="Chloramphenicol acetyltransferase-like domain"/>
    <property type="match status" value="1"/>
</dbReference>
<dbReference type="STRING" id="1093900.A0A507BLF6"/>
<evidence type="ECO:0000313" key="1">
    <source>
        <dbReference type="EMBL" id="TPX17508.1"/>
    </source>
</evidence>
<organism evidence="1 2">
    <name type="scientific">Thyridium curvatum</name>
    <dbReference type="NCBI Taxonomy" id="1093900"/>
    <lineage>
        <taxon>Eukaryota</taxon>
        <taxon>Fungi</taxon>
        <taxon>Dikarya</taxon>
        <taxon>Ascomycota</taxon>
        <taxon>Pezizomycotina</taxon>
        <taxon>Sordariomycetes</taxon>
        <taxon>Sordariomycetidae</taxon>
        <taxon>Thyridiales</taxon>
        <taxon>Thyridiaceae</taxon>
        <taxon>Thyridium</taxon>
    </lineage>
</organism>
<dbReference type="PANTHER" id="PTHR28037">
    <property type="entry name" value="ALCOHOL O-ACETYLTRANSFERASE 1-RELATED"/>
    <property type="match status" value="1"/>
</dbReference>
<dbReference type="PANTHER" id="PTHR28037:SF1">
    <property type="entry name" value="ALCOHOL O-ACETYLTRANSFERASE 1-RELATED"/>
    <property type="match status" value="1"/>
</dbReference>
<accession>A0A507BLF6</accession>
<dbReference type="InterPro" id="IPR023213">
    <property type="entry name" value="CAT-like_dom_sf"/>
</dbReference>
<proteinExistence type="predicted"/>
<gene>
    <name evidence="1" type="ORF">E0L32_003151</name>
</gene>
<dbReference type="RefSeq" id="XP_030999219.1">
    <property type="nucleotide sequence ID" value="XM_031137420.1"/>
</dbReference>
<reference evidence="1 2" key="1">
    <citation type="submission" date="2019-06" db="EMBL/GenBank/DDBJ databases">
        <title>Draft genome sequence of the filamentous fungus Phialemoniopsis curvata isolated from diesel fuel.</title>
        <authorList>
            <person name="Varaljay V.A."/>
            <person name="Lyon W.J."/>
            <person name="Crouch A.L."/>
            <person name="Drake C.E."/>
            <person name="Hollomon J.M."/>
            <person name="Nadeau L.J."/>
            <person name="Nunn H.S."/>
            <person name="Stevenson B.S."/>
            <person name="Bojanowski C.L."/>
            <person name="Crookes-Goodson W.J."/>
        </authorList>
    </citation>
    <scope>NUCLEOTIDE SEQUENCE [LARGE SCALE GENOMIC DNA]</scope>
    <source>
        <strain evidence="1 2">D216</strain>
    </source>
</reference>
<dbReference type="InterPro" id="IPR052058">
    <property type="entry name" value="Alcohol_O-acetyltransferase"/>
</dbReference>
<protein>
    <recommendedName>
        <fullName evidence="3">Alcohol acetyltransferase</fullName>
    </recommendedName>
</protein>
<dbReference type="InterPro" id="IPR010828">
    <property type="entry name" value="Atf2/Sli1-like"/>
</dbReference>
<dbReference type="AlphaFoldDB" id="A0A507BLF6"/>
<name>A0A507BLF6_9PEZI</name>
<dbReference type="GO" id="GO:0008080">
    <property type="term" value="F:N-acetyltransferase activity"/>
    <property type="evidence" value="ECO:0007669"/>
    <property type="project" value="TreeGrafter"/>
</dbReference>
<dbReference type="Pfam" id="PF07247">
    <property type="entry name" value="AATase"/>
    <property type="match status" value="1"/>
</dbReference>
<dbReference type="GeneID" id="41970598"/>
<keyword evidence="2" id="KW-1185">Reference proteome</keyword>
<comment type="caution">
    <text evidence="1">The sequence shown here is derived from an EMBL/GenBank/DDBJ whole genome shotgun (WGS) entry which is preliminary data.</text>
</comment>
<evidence type="ECO:0008006" key="3">
    <source>
        <dbReference type="Google" id="ProtNLM"/>
    </source>
</evidence>
<evidence type="ECO:0000313" key="2">
    <source>
        <dbReference type="Proteomes" id="UP000319257"/>
    </source>
</evidence>
<sequence>MSASTGDSGLRGGSSKPQCYAGITADLDLEPVLLLRLSLPRPEWMDMDKKTETSYHDLRPLGPLEQYSVTRSQLGIYLNVCLTAFISRQTAGHLKPRLCRALAALILRHPVLSAVPVDLDSQPSRFVRLPTIDLDTVVTVRDVAEDEEFSLDTALEAQHNEPFVHRPGELIPFWRVLAFENGADIALTLCFHHSLFDGKSAVVFLEDLGVLLSDPSEHTSLAEGVIPTPIYAPLPPALESILELPLSNAFVAKQKEEPEVEAHVWSARAQSLPVRTRFSSLHLSSRASKTIVNQSKQHGVSVTATLMSCLASSIFAAIPEEYSTIQGDCAVSLRPFLGPHVTERDMGCWVAAFSETYHRYPCSEDLLWENAQRTKATIDKVMRNKGKDTGTGYLRHVSDMRAWFLQKIGRKRAAAFELSNLGVLAPRTDAESTNDYEIQGVLFSQSASACSGALKVSAVTGRDGRISIGFGWQEGIVEDELVSSVKENLEELILFEETTGDSDRAKVIPVP</sequence>
<dbReference type="Proteomes" id="UP000319257">
    <property type="component" value="Unassembled WGS sequence"/>
</dbReference>
<dbReference type="EMBL" id="SKBQ01000013">
    <property type="protein sequence ID" value="TPX17508.1"/>
    <property type="molecule type" value="Genomic_DNA"/>
</dbReference>
<dbReference type="OrthoDB" id="2150604at2759"/>